<dbReference type="Proteomes" id="UP000094412">
    <property type="component" value="Unassembled WGS sequence"/>
</dbReference>
<reference evidence="8 9" key="1">
    <citation type="submission" date="2016-08" db="EMBL/GenBank/DDBJ databases">
        <title>Whole genome sequence of Mesorhizobium sp. strain UASWS1009 isolated from industrial sewage.</title>
        <authorList>
            <person name="Crovadore J."/>
            <person name="Calmin G."/>
            <person name="Chablais R."/>
            <person name="Cochard B."/>
            <person name="Lefort F."/>
        </authorList>
    </citation>
    <scope>NUCLEOTIDE SEQUENCE [LARGE SCALE GENOMIC DNA]</scope>
    <source>
        <strain evidence="8 9">UASWS1009</strain>
    </source>
</reference>
<protein>
    <recommendedName>
        <fullName evidence="3">DNA recombination protein RmuC homolog</fullName>
    </recommendedName>
</protein>
<evidence type="ECO:0000256" key="6">
    <source>
        <dbReference type="SAM" id="MobiDB-lite"/>
    </source>
</evidence>
<dbReference type="GO" id="GO:0006310">
    <property type="term" value="P:DNA recombination"/>
    <property type="evidence" value="ECO:0007669"/>
    <property type="project" value="UniProtKB-KW"/>
</dbReference>
<evidence type="ECO:0000256" key="7">
    <source>
        <dbReference type="SAM" id="Phobius"/>
    </source>
</evidence>
<dbReference type="InterPro" id="IPR003798">
    <property type="entry name" value="DNA_recombination_RmuC"/>
</dbReference>
<evidence type="ECO:0000313" key="9">
    <source>
        <dbReference type="Proteomes" id="UP000094412"/>
    </source>
</evidence>
<keyword evidence="7" id="KW-0812">Transmembrane</keyword>
<comment type="similarity">
    <text evidence="2">Belongs to the RmuC family.</text>
</comment>
<organism evidence="8 9">
    <name type="scientific">Mesorhizobium hungaricum</name>
    <dbReference type="NCBI Taxonomy" id="1566387"/>
    <lineage>
        <taxon>Bacteria</taxon>
        <taxon>Pseudomonadati</taxon>
        <taxon>Pseudomonadota</taxon>
        <taxon>Alphaproteobacteria</taxon>
        <taxon>Hyphomicrobiales</taxon>
        <taxon>Phyllobacteriaceae</taxon>
        <taxon>Mesorhizobium</taxon>
    </lineage>
</organism>
<comment type="caution">
    <text evidence="8">The sequence shown here is derived from an EMBL/GenBank/DDBJ whole genome shotgun (WGS) entry which is preliminary data.</text>
</comment>
<evidence type="ECO:0000256" key="1">
    <source>
        <dbReference type="ARBA" id="ARBA00003416"/>
    </source>
</evidence>
<dbReference type="RefSeq" id="WP_024923381.1">
    <property type="nucleotide sequence ID" value="NZ_MDEO01000036.1"/>
</dbReference>
<dbReference type="AlphaFoldDB" id="A0A1C2DE20"/>
<dbReference type="PANTHER" id="PTHR30563:SF0">
    <property type="entry name" value="DNA RECOMBINATION PROTEIN RMUC"/>
    <property type="match status" value="1"/>
</dbReference>
<evidence type="ECO:0000256" key="3">
    <source>
        <dbReference type="ARBA" id="ARBA00021840"/>
    </source>
</evidence>
<feature type="transmembrane region" description="Helical" evidence="7">
    <location>
        <begin position="20"/>
        <end position="45"/>
    </location>
</feature>
<feature type="region of interest" description="Disordered" evidence="6">
    <location>
        <begin position="378"/>
        <end position="421"/>
    </location>
</feature>
<dbReference type="EMBL" id="MDEO01000036">
    <property type="protein sequence ID" value="OCX13014.1"/>
    <property type="molecule type" value="Genomic_DNA"/>
</dbReference>
<keyword evidence="7" id="KW-1133">Transmembrane helix</keyword>
<evidence type="ECO:0000256" key="4">
    <source>
        <dbReference type="ARBA" id="ARBA00023054"/>
    </source>
</evidence>
<evidence type="ECO:0000256" key="2">
    <source>
        <dbReference type="ARBA" id="ARBA00009840"/>
    </source>
</evidence>
<keyword evidence="9" id="KW-1185">Reference proteome</keyword>
<gene>
    <name evidence="8" type="ORF">QV13_26035</name>
</gene>
<name>A0A1C2DE20_9HYPH</name>
<feature type="compositionally biased region" description="Basic and acidic residues" evidence="6">
    <location>
        <begin position="387"/>
        <end position="400"/>
    </location>
</feature>
<accession>A0A1C2DE20</accession>
<evidence type="ECO:0000256" key="5">
    <source>
        <dbReference type="ARBA" id="ARBA00023172"/>
    </source>
</evidence>
<evidence type="ECO:0000313" key="8">
    <source>
        <dbReference type="EMBL" id="OCX13014.1"/>
    </source>
</evidence>
<keyword evidence="4" id="KW-0175">Coiled coil</keyword>
<dbReference type="Pfam" id="PF02646">
    <property type="entry name" value="RmuC"/>
    <property type="match status" value="1"/>
</dbReference>
<keyword evidence="7" id="KW-0472">Membrane</keyword>
<comment type="function">
    <text evidence="1">Involved in DNA recombination.</text>
</comment>
<feature type="transmembrane region" description="Helical" evidence="7">
    <location>
        <begin position="294"/>
        <end position="313"/>
    </location>
</feature>
<sequence length="421" mass="45841">MNDLGSILSEPVARLGATTISLGQALGFVVLLVFVLFVALIVALWRAAKARSVAAAEAADHARDAEARMAGILQSQAEMQGRMGALADVFGARQAELTQSLGQRLDTMTGRIGQTMTEQTKSTHESLAKLQERLAVIDTAQGNIQSLAGQVVQLQAILSNKQTRGAFGQSRMEAIVADGLPHGSYEFQATLSNGSRPDCVVKMPNGAPSLAIDAKFPLEAWNAIRAAESPELQKVSAQSFRRDIEVHIRDIAEKYLIQGETQDTAFMFVPSESVFAEIHEHFEALVQRAHRARVVIVSPSLLMLSIQVIQAILKDARMREQAHLIQGEVIRLMEDVVRLDERVRKLQTHFGQASKDIDDILVSSSKVTKRGQKIEALEFGGAEGADEANKADGQHKHEPVSRTADSKTGQLRLRVVEGDDS</sequence>
<keyword evidence="5" id="KW-0233">DNA recombination</keyword>
<proteinExistence type="inferred from homology"/>
<dbReference type="PANTHER" id="PTHR30563">
    <property type="entry name" value="DNA RECOMBINATION PROTEIN RMUC"/>
    <property type="match status" value="1"/>
</dbReference>
<dbReference type="STRING" id="1566387.QV13_26035"/>
<dbReference type="OrthoDB" id="370725at2"/>